<dbReference type="PANTHER" id="PTHR36978:SF4">
    <property type="entry name" value="P-LOOP CONTAINING NUCLEOSIDE TRIPHOSPHATE HYDROLASE PROTEIN"/>
    <property type="match status" value="1"/>
</dbReference>
<organism evidence="2 3">
    <name type="scientific">Nonomuraea composti</name>
    <dbReference type="NCBI Taxonomy" id="2720023"/>
    <lineage>
        <taxon>Bacteria</taxon>
        <taxon>Bacillati</taxon>
        <taxon>Actinomycetota</taxon>
        <taxon>Actinomycetes</taxon>
        <taxon>Streptosporangiales</taxon>
        <taxon>Streptosporangiaceae</taxon>
        <taxon>Nonomuraea</taxon>
    </lineage>
</organism>
<dbReference type="Pfam" id="PF17784">
    <property type="entry name" value="Sulfotransfer_4"/>
    <property type="match status" value="1"/>
</dbReference>
<sequence>MGHVDVIGAGLPRTGTTSMKAALEHLGFGPCHHMQEIARHPEQGDRWSEVLTNRPSGWEEVLGGHRSAVDWPSAFLWRELVLAFPAAKAVLTVRSPATWYASMRSTVFELIRNPALTRGMPGAESIVSLSRHLWSAVFGHGSDVVLPTEREATEVFERHTAEVLSSVSSDRVLVHDATQGWEPLCEFLGVKVPSIPYPALNRGHAAQEAVEQLRRGERPSLPGGDPLPGGDGPAYA</sequence>
<protein>
    <submittedName>
        <fullName evidence="2">Sulfotransferase family protein</fullName>
    </submittedName>
</protein>
<comment type="caution">
    <text evidence="2">The sequence shown here is derived from an EMBL/GenBank/DDBJ whole genome shotgun (WGS) entry which is preliminary data.</text>
</comment>
<evidence type="ECO:0000313" key="3">
    <source>
        <dbReference type="Proteomes" id="UP000696294"/>
    </source>
</evidence>
<name>A0ABX1BEA3_9ACTN</name>
<evidence type="ECO:0000313" key="2">
    <source>
        <dbReference type="EMBL" id="NJP95996.1"/>
    </source>
</evidence>
<dbReference type="SUPFAM" id="SSF52540">
    <property type="entry name" value="P-loop containing nucleoside triphosphate hydrolases"/>
    <property type="match status" value="1"/>
</dbReference>
<gene>
    <name evidence="2" type="ORF">HCN51_42300</name>
</gene>
<dbReference type="InterPro" id="IPR027417">
    <property type="entry name" value="P-loop_NTPase"/>
</dbReference>
<proteinExistence type="predicted"/>
<dbReference type="PANTHER" id="PTHR36978">
    <property type="entry name" value="P-LOOP CONTAINING NUCLEOTIDE TRIPHOSPHATE HYDROLASE"/>
    <property type="match status" value="1"/>
</dbReference>
<evidence type="ECO:0000256" key="1">
    <source>
        <dbReference type="SAM" id="MobiDB-lite"/>
    </source>
</evidence>
<reference evidence="2 3" key="1">
    <citation type="submission" date="2020-03" db="EMBL/GenBank/DDBJ databases">
        <title>WGS of actinomycetes isolated from Thailand.</title>
        <authorList>
            <person name="Thawai C."/>
        </authorList>
    </citation>
    <scope>NUCLEOTIDE SEQUENCE [LARGE SCALE GENOMIC DNA]</scope>
    <source>
        <strain evidence="2 3">FMUSA5-5</strain>
    </source>
</reference>
<dbReference type="Proteomes" id="UP000696294">
    <property type="component" value="Unassembled WGS sequence"/>
</dbReference>
<feature type="region of interest" description="Disordered" evidence="1">
    <location>
        <begin position="211"/>
        <end position="236"/>
    </location>
</feature>
<accession>A0ABX1BEA3</accession>
<dbReference type="EMBL" id="JAATEP010000044">
    <property type="protein sequence ID" value="NJP95996.1"/>
    <property type="molecule type" value="Genomic_DNA"/>
</dbReference>
<keyword evidence="3" id="KW-1185">Reference proteome</keyword>
<dbReference type="RefSeq" id="WP_168017633.1">
    <property type="nucleotide sequence ID" value="NZ_JAATEP010000044.1"/>
</dbReference>
<dbReference type="Gene3D" id="3.40.50.300">
    <property type="entry name" value="P-loop containing nucleotide triphosphate hydrolases"/>
    <property type="match status" value="1"/>
</dbReference>
<dbReference type="InterPro" id="IPR040632">
    <property type="entry name" value="Sulfotransfer_4"/>
</dbReference>
<feature type="compositionally biased region" description="Gly residues" evidence="1">
    <location>
        <begin position="226"/>
        <end position="236"/>
    </location>
</feature>